<name>A0A1V5ZRH2_9BACT</name>
<dbReference type="Proteomes" id="UP000485621">
    <property type="component" value="Unassembled WGS sequence"/>
</dbReference>
<proteinExistence type="predicted"/>
<accession>A0A1V5ZRH2</accession>
<reference evidence="1" key="1">
    <citation type="submission" date="2017-02" db="EMBL/GenBank/DDBJ databases">
        <title>Delving into the versatile metabolic prowess of the omnipresent phylum Bacteroidetes.</title>
        <authorList>
            <person name="Nobu M.K."/>
            <person name="Mei R."/>
            <person name="Narihiro T."/>
            <person name="Kuroda K."/>
            <person name="Liu W.-T."/>
        </authorList>
    </citation>
    <scope>NUCLEOTIDE SEQUENCE</scope>
    <source>
        <strain evidence="1">ADurb.Bin160</strain>
    </source>
</reference>
<organism evidence="1">
    <name type="scientific">candidate division CPR1 bacterium ADurb.Bin160</name>
    <dbReference type="NCBI Taxonomy" id="1852826"/>
    <lineage>
        <taxon>Bacteria</taxon>
        <taxon>candidate division CPR1</taxon>
    </lineage>
</organism>
<sequence length="67" mass="8048">MLKTFKNFYEVRKTASFKLIPNKIYRQIEMSKEPSNFKDLGKQYVNIINSLSELLYEDEHEDNTEEV</sequence>
<protein>
    <submittedName>
        <fullName evidence="1">Uncharacterized protein</fullName>
    </submittedName>
</protein>
<dbReference type="EMBL" id="MWDB01000001">
    <property type="protein sequence ID" value="OQB42602.1"/>
    <property type="molecule type" value="Genomic_DNA"/>
</dbReference>
<evidence type="ECO:0000313" key="1">
    <source>
        <dbReference type="EMBL" id="OQB42602.1"/>
    </source>
</evidence>
<dbReference type="AlphaFoldDB" id="A0A1V5ZRH2"/>
<gene>
    <name evidence="1" type="ORF">BWY04_00038</name>
</gene>
<comment type="caution">
    <text evidence="1">The sequence shown here is derived from an EMBL/GenBank/DDBJ whole genome shotgun (WGS) entry which is preliminary data.</text>
</comment>